<keyword evidence="2" id="KW-0496">Mitochondrion</keyword>
<name>A0A7J7JL73_BUGNE</name>
<reference evidence="6 7" key="1">
    <citation type="submission" date="2019-09" db="EMBL/GenBank/DDBJ databases">
        <authorList>
            <person name="Raiko M."/>
            <person name="Komissarov A."/>
            <person name="Rhodes A."/>
            <person name="Kliver S."/>
            <person name="Lim-Fong G."/>
            <person name="Kwan J."/>
            <person name="O'Brien S.J."/>
            <person name="Lopez J.V."/>
        </authorList>
    </citation>
    <scope>NUCLEOTIDE SEQUENCE [LARGE SCALE GENOMIC DNA]</scope>
    <source>
        <strain evidence="6">Kwan_BN1</strain>
    </source>
</reference>
<protein>
    <submittedName>
        <fullName evidence="6">COA6</fullName>
    </submittedName>
</protein>
<keyword evidence="3" id="KW-1015">Disulfide bond</keyword>
<evidence type="ECO:0000256" key="2">
    <source>
        <dbReference type="ARBA" id="ARBA00023128"/>
    </source>
</evidence>
<evidence type="ECO:0000313" key="4">
    <source>
        <dbReference type="EMBL" id="KAF6022845.1"/>
    </source>
</evidence>
<dbReference type="InterPro" id="IPR048280">
    <property type="entry name" value="COX6B-like"/>
</dbReference>
<evidence type="ECO:0000313" key="7">
    <source>
        <dbReference type="Proteomes" id="UP000593567"/>
    </source>
</evidence>
<dbReference type="InterPro" id="IPR036549">
    <property type="entry name" value="CX6/COA6-like_sf"/>
</dbReference>
<dbReference type="EMBL" id="VXIV02002348">
    <property type="protein sequence ID" value="KAF6026108.1"/>
    <property type="molecule type" value="Genomic_DNA"/>
</dbReference>
<comment type="subcellular location">
    <subcellularLocation>
        <location evidence="1">Mitochondrion</location>
    </subcellularLocation>
</comment>
<gene>
    <name evidence="6" type="ORF">EB796_015585</name>
    <name evidence="5" type="ORF">EB796_015588</name>
    <name evidence="4" type="ORF">EB796_018827</name>
</gene>
<proteinExistence type="predicted"/>
<dbReference type="GO" id="GO:0008535">
    <property type="term" value="P:respiratory chain complex IV assembly"/>
    <property type="evidence" value="ECO:0007669"/>
    <property type="project" value="InterPro"/>
</dbReference>
<dbReference type="SUPFAM" id="SSF47694">
    <property type="entry name" value="Cytochrome c oxidase subunit h"/>
    <property type="match status" value="1"/>
</dbReference>
<dbReference type="EMBL" id="VXIV02002349">
    <property type="protein sequence ID" value="KAF6026103.1"/>
    <property type="molecule type" value="Genomic_DNA"/>
</dbReference>
<dbReference type="InterPro" id="IPR042289">
    <property type="entry name" value="COA6"/>
</dbReference>
<organism evidence="6 7">
    <name type="scientific">Bugula neritina</name>
    <name type="common">Brown bryozoan</name>
    <name type="synonym">Sertularia neritina</name>
    <dbReference type="NCBI Taxonomy" id="10212"/>
    <lineage>
        <taxon>Eukaryota</taxon>
        <taxon>Metazoa</taxon>
        <taxon>Spiralia</taxon>
        <taxon>Lophotrochozoa</taxon>
        <taxon>Bryozoa</taxon>
        <taxon>Gymnolaemata</taxon>
        <taxon>Cheilostomatida</taxon>
        <taxon>Flustrina</taxon>
        <taxon>Buguloidea</taxon>
        <taxon>Bugulidae</taxon>
        <taxon>Bugula</taxon>
    </lineage>
</organism>
<evidence type="ECO:0000313" key="5">
    <source>
        <dbReference type="EMBL" id="KAF6026103.1"/>
    </source>
</evidence>
<sequence>MPGVVPDQAPSKLEREVCWHARDKYWECLDAAGSPVVNKTLCVELRKVFESNCSNTWVKHFDRRFGYTRFQKSQPTEINLATTQAK</sequence>
<evidence type="ECO:0000313" key="6">
    <source>
        <dbReference type="EMBL" id="KAF6026108.1"/>
    </source>
</evidence>
<dbReference type="Proteomes" id="UP000593567">
    <property type="component" value="Unassembled WGS sequence"/>
</dbReference>
<dbReference type="Gene3D" id="1.10.10.140">
    <property type="entry name" value="Cytochrome c oxidase, subunit VIb"/>
    <property type="match status" value="1"/>
</dbReference>
<dbReference type="AlphaFoldDB" id="A0A7J7JL73"/>
<dbReference type="PANTHER" id="PTHR46690">
    <property type="entry name" value="CYTOCHROME C OXIDASE ASSEMBLY FACTOR 6 HOMOLOG"/>
    <property type="match status" value="1"/>
</dbReference>
<dbReference type="GO" id="GO:0042775">
    <property type="term" value="P:mitochondrial ATP synthesis coupled electron transport"/>
    <property type="evidence" value="ECO:0007669"/>
    <property type="project" value="TreeGrafter"/>
</dbReference>
<dbReference type="EMBL" id="VXIV02002799">
    <property type="protein sequence ID" value="KAF6022845.1"/>
    <property type="molecule type" value="Genomic_DNA"/>
</dbReference>
<dbReference type="PANTHER" id="PTHR46690:SF1">
    <property type="entry name" value="CYTOCHROME C OXIDASE ASSEMBLY FACTOR 6 HOMOLOG"/>
    <property type="match status" value="1"/>
</dbReference>
<accession>A0A7J7JL73</accession>
<dbReference type="GO" id="GO:0005739">
    <property type="term" value="C:mitochondrion"/>
    <property type="evidence" value="ECO:0007669"/>
    <property type="project" value="UniProtKB-SubCell"/>
</dbReference>
<dbReference type="PROSITE" id="PS51808">
    <property type="entry name" value="CHCH"/>
    <property type="match status" value="1"/>
</dbReference>
<evidence type="ECO:0000256" key="1">
    <source>
        <dbReference type="ARBA" id="ARBA00004173"/>
    </source>
</evidence>
<reference evidence="6 7" key="2">
    <citation type="submission" date="2020-06" db="EMBL/GenBank/DDBJ databases">
        <title>Draft genome of Bugula neritina, a colonial animal packing powerful symbionts and potential medicines.</title>
        <authorList>
            <person name="Rayko M."/>
        </authorList>
    </citation>
    <scope>NUCLEOTIDE SEQUENCE [LARGE SCALE GENOMIC DNA]</scope>
    <source>
        <strain evidence="6">Kwan_BN1</strain>
    </source>
</reference>
<comment type="caution">
    <text evidence="6">The sequence shown here is derived from an EMBL/GenBank/DDBJ whole genome shotgun (WGS) entry which is preliminary data.</text>
</comment>
<dbReference type="Pfam" id="PF02297">
    <property type="entry name" value="COX6B"/>
    <property type="match status" value="1"/>
</dbReference>
<dbReference type="OrthoDB" id="16284at2759"/>
<evidence type="ECO:0000256" key="3">
    <source>
        <dbReference type="ARBA" id="ARBA00023157"/>
    </source>
</evidence>
<keyword evidence="7" id="KW-1185">Reference proteome</keyword>